<dbReference type="InterPro" id="IPR036291">
    <property type="entry name" value="NAD(P)-bd_dom_sf"/>
</dbReference>
<comment type="function">
    <text evidence="6">Specifically catalyzes the NAD or NADP-dependent dehydrogenation of L-aspartate to iminoaspartate.</text>
</comment>
<comment type="catalytic activity">
    <reaction evidence="6">
        <text>L-aspartate + NADP(+) + H2O = oxaloacetate + NH4(+) + NADPH + H(+)</text>
        <dbReference type="Rhea" id="RHEA:11784"/>
        <dbReference type="ChEBI" id="CHEBI:15377"/>
        <dbReference type="ChEBI" id="CHEBI:15378"/>
        <dbReference type="ChEBI" id="CHEBI:16452"/>
        <dbReference type="ChEBI" id="CHEBI:28938"/>
        <dbReference type="ChEBI" id="CHEBI:29991"/>
        <dbReference type="ChEBI" id="CHEBI:57783"/>
        <dbReference type="ChEBI" id="CHEBI:58349"/>
        <dbReference type="EC" id="1.4.1.21"/>
    </reaction>
</comment>
<dbReference type="GO" id="GO:0009435">
    <property type="term" value="P:NAD+ biosynthetic process"/>
    <property type="evidence" value="ECO:0007669"/>
    <property type="project" value="UniProtKB-UniRule"/>
</dbReference>
<feature type="active site" evidence="6">
    <location>
        <position position="222"/>
    </location>
</feature>
<evidence type="ECO:0000259" key="8">
    <source>
        <dbReference type="Pfam" id="PF03447"/>
    </source>
</evidence>
<evidence type="ECO:0000256" key="1">
    <source>
        <dbReference type="ARBA" id="ARBA00008331"/>
    </source>
</evidence>
<accession>A0A212K2W7</accession>
<dbReference type="Gene3D" id="3.40.50.720">
    <property type="entry name" value="NAD(P)-binding Rossmann-like Domain"/>
    <property type="match status" value="1"/>
</dbReference>
<dbReference type="InterPro" id="IPR011182">
    <property type="entry name" value="L-Asp_DH"/>
</dbReference>
<dbReference type="Pfam" id="PF03447">
    <property type="entry name" value="NAD_binding_3"/>
    <property type="match status" value="1"/>
</dbReference>
<feature type="domain" description="Aspartate dehydrogenase" evidence="7">
    <location>
        <begin position="171"/>
        <end position="256"/>
    </location>
</feature>
<evidence type="ECO:0000256" key="3">
    <source>
        <dbReference type="ARBA" id="ARBA00022857"/>
    </source>
</evidence>
<dbReference type="PANTHER" id="PTHR31873:SF6">
    <property type="entry name" value="ASPARTATE DEHYDROGENASE DOMAIN-CONTAINING PROTEIN"/>
    <property type="match status" value="1"/>
</dbReference>
<keyword evidence="3 6" id="KW-0521">NADP</keyword>
<comment type="miscellaneous">
    <text evidence="6">The iminoaspartate product is unstable in aqueous solution and can decompose to oxaloacetate and ammonia.</text>
</comment>
<gene>
    <name evidence="6 9" type="primary">nadX</name>
    <name evidence="9" type="ORF">KL86APRO_12051</name>
</gene>
<evidence type="ECO:0000256" key="2">
    <source>
        <dbReference type="ARBA" id="ARBA00022642"/>
    </source>
</evidence>
<dbReference type="GO" id="GO:0033735">
    <property type="term" value="F:aspartate dehydrogenase [NAD(P)+] activity"/>
    <property type="evidence" value="ECO:0007669"/>
    <property type="project" value="UniProtKB-EC"/>
</dbReference>
<dbReference type="GO" id="GO:0016639">
    <property type="term" value="F:oxidoreductase activity, acting on the CH-NH2 group of donors, NAD or NADP as acceptor"/>
    <property type="evidence" value="ECO:0007669"/>
    <property type="project" value="UniProtKB-UniRule"/>
</dbReference>
<dbReference type="InterPro" id="IPR002811">
    <property type="entry name" value="Asp_DH"/>
</dbReference>
<dbReference type="InterPro" id="IPR005106">
    <property type="entry name" value="Asp/hSer_DH_NAD-bd"/>
</dbReference>
<dbReference type="InterPro" id="IPR020626">
    <property type="entry name" value="Asp_DH_prok"/>
</dbReference>
<reference evidence="9" key="1">
    <citation type="submission" date="2016-04" db="EMBL/GenBank/DDBJ databases">
        <authorList>
            <person name="Evans L.H."/>
            <person name="Alamgir A."/>
            <person name="Owens N."/>
            <person name="Weber N.D."/>
            <person name="Virtaneva K."/>
            <person name="Barbian K."/>
            <person name="Babar A."/>
            <person name="Rosenke K."/>
        </authorList>
    </citation>
    <scope>NUCLEOTIDE SEQUENCE</scope>
    <source>
        <strain evidence="9">86</strain>
    </source>
</reference>
<protein>
    <recommendedName>
        <fullName evidence="6">L-aspartate dehydrogenase</fullName>
        <ecNumber evidence="6">1.4.1.21</ecNumber>
    </recommendedName>
</protein>
<organism evidence="9">
    <name type="scientific">uncultured Alphaproteobacteria bacterium</name>
    <dbReference type="NCBI Taxonomy" id="91750"/>
    <lineage>
        <taxon>Bacteria</taxon>
        <taxon>Pseudomonadati</taxon>
        <taxon>Pseudomonadota</taxon>
        <taxon>Alphaproteobacteria</taxon>
        <taxon>environmental samples</taxon>
    </lineage>
</organism>
<dbReference type="HAMAP" id="MF_01265">
    <property type="entry name" value="NadX"/>
    <property type="match status" value="1"/>
</dbReference>
<evidence type="ECO:0000259" key="7">
    <source>
        <dbReference type="Pfam" id="PF01958"/>
    </source>
</evidence>
<dbReference type="UniPathway" id="UPA00253">
    <property type="reaction ID" value="UER00456"/>
</dbReference>
<dbReference type="GO" id="GO:0050661">
    <property type="term" value="F:NADP binding"/>
    <property type="evidence" value="ECO:0007669"/>
    <property type="project" value="UniProtKB-UniRule"/>
</dbReference>
<feature type="binding site" evidence="6">
    <location>
        <position position="124"/>
    </location>
    <ligand>
        <name>NAD(+)</name>
        <dbReference type="ChEBI" id="CHEBI:57540"/>
    </ligand>
</feature>
<evidence type="ECO:0000256" key="4">
    <source>
        <dbReference type="ARBA" id="ARBA00023002"/>
    </source>
</evidence>
<evidence type="ECO:0000313" key="9">
    <source>
        <dbReference type="EMBL" id="SBW05992.1"/>
    </source>
</evidence>
<dbReference type="NCBIfam" id="NF009825">
    <property type="entry name" value="PRK13302.1"/>
    <property type="match status" value="1"/>
</dbReference>
<dbReference type="Pfam" id="PF01958">
    <property type="entry name" value="Asp_DH_C"/>
    <property type="match status" value="1"/>
</dbReference>
<dbReference type="SUPFAM" id="SSF51735">
    <property type="entry name" value="NAD(P)-binding Rossmann-fold domains"/>
    <property type="match status" value="1"/>
</dbReference>
<comment type="similarity">
    <text evidence="1 6">Belongs to the L-aspartate dehydrogenase family.</text>
</comment>
<keyword evidence="2 6" id="KW-0662">Pyridine nucleotide biosynthesis</keyword>
<dbReference type="Gene3D" id="3.30.360.10">
    <property type="entry name" value="Dihydrodipicolinate Reductase, domain 2"/>
    <property type="match status" value="1"/>
</dbReference>
<feature type="domain" description="Aspartate/homoserine dehydrogenase NAD-binding" evidence="8">
    <location>
        <begin position="13"/>
        <end position="121"/>
    </location>
</feature>
<keyword evidence="5 6" id="KW-0520">NAD</keyword>
<proteinExistence type="inferred from homology"/>
<dbReference type="GO" id="GO:0051287">
    <property type="term" value="F:NAD binding"/>
    <property type="evidence" value="ECO:0007669"/>
    <property type="project" value="UniProtKB-UniRule"/>
</dbReference>
<evidence type="ECO:0000256" key="5">
    <source>
        <dbReference type="ARBA" id="ARBA00023027"/>
    </source>
</evidence>
<dbReference type="PANTHER" id="PTHR31873">
    <property type="entry name" value="L-ASPARTATE DEHYDROGENASE-RELATED"/>
    <property type="match status" value="1"/>
</dbReference>
<dbReference type="EC" id="1.4.1.21" evidence="6"/>
<feature type="binding site" evidence="6">
    <location>
        <position position="192"/>
    </location>
    <ligand>
        <name>NAD(+)</name>
        <dbReference type="ChEBI" id="CHEBI:57540"/>
    </ligand>
</feature>
<dbReference type="EMBL" id="FLUO01000001">
    <property type="protein sequence ID" value="SBW05992.1"/>
    <property type="molecule type" value="Genomic_DNA"/>
</dbReference>
<name>A0A212K2W7_9PROT</name>
<sequence>MPTSALLRVAVAGLGAVGMQVARALADGIPGCAFAAASARDPDAARARLGFAPGVPLVPLADLATHADLVVECAPAPLMPEIVAPFLDAGRTAVVLSCAALLERPDLIARAAATGGRIVVPSGALGGLDALRAASEGNVASVALITSKPVAALAGAPYLAARGIDLAGLAAPLRVFAGSAREAAAAFPANVNVAAALALAGIGPDRTRVEVWADPALRRNRHRVEVVADSAEFTLEIENLPSENPRTSRIAALSAIAALRGLAAPLRVGG</sequence>
<dbReference type="AlphaFoldDB" id="A0A212K2W7"/>
<dbReference type="PIRSF" id="PIRSF005227">
    <property type="entry name" value="Asp_dh_NAD_syn"/>
    <property type="match status" value="1"/>
</dbReference>
<dbReference type="SUPFAM" id="SSF55347">
    <property type="entry name" value="Glyceraldehyde-3-phosphate dehydrogenase-like, C-terminal domain"/>
    <property type="match status" value="1"/>
</dbReference>
<comment type="pathway">
    <text evidence="6">Cofactor biosynthesis; NAD(+) biosynthesis; iminoaspartate from L-aspartate (dehydrogenase route): step 1/1.</text>
</comment>
<keyword evidence="4 6" id="KW-0560">Oxidoreductase</keyword>
<comment type="catalytic activity">
    <reaction evidence="6">
        <text>L-aspartate + NAD(+) + H2O = oxaloacetate + NH4(+) + NADH + H(+)</text>
        <dbReference type="Rhea" id="RHEA:11788"/>
        <dbReference type="ChEBI" id="CHEBI:15377"/>
        <dbReference type="ChEBI" id="CHEBI:15378"/>
        <dbReference type="ChEBI" id="CHEBI:16452"/>
        <dbReference type="ChEBI" id="CHEBI:28938"/>
        <dbReference type="ChEBI" id="CHEBI:29991"/>
        <dbReference type="ChEBI" id="CHEBI:57540"/>
        <dbReference type="ChEBI" id="CHEBI:57945"/>
        <dbReference type="EC" id="1.4.1.21"/>
    </reaction>
</comment>
<evidence type="ECO:0000256" key="6">
    <source>
        <dbReference type="HAMAP-Rule" id="MF_01265"/>
    </source>
</evidence>